<dbReference type="PANTHER" id="PTHR16305:SF35">
    <property type="entry name" value="TRANSCRIPTIONAL ACTIVATOR DOMAIN"/>
    <property type="match status" value="1"/>
</dbReference>
<dbReference type="SMART" id="SM00421">
    <property type="entry name" value="HTH_LUXR"/>
    <property type="match status" value="1"/>
</dbReference>
<dbReference type="Pfam" id="PF13191">
    <property type="entry name" value="AAA_16"/>
    <property type="match status" value="1"/>
</dbReference>
<accession>A0ABS6AZ26</accession>
<dbReference type="PRINTS" id="PR00038">
    <property type="entry name" value="HTHLUXR"/>
</dbReference>
<evidence type="ECO:0000256" key="2">
    <source>
        <dbReference type="ARBA" id="ARBA00022840"/>
    </source>
</evidence>
<organism evidence="4 5">
    <name type="scientific">Nocardia albiluteola</name>
    <dbReference type="NCBI Taxonomy" id="2842303"/>
    <lineage>
        <taxon>Bacteria</taxon>
        <taxon>Bacillati</taxon>
        <taxon>Actinomycetota</taxon>
        <taxon>Actinomycetes</taxon>
        <taxon>Mycobacteriales</taxon>
        <taxon>Nocardiaceae</taxon>
        <taxon>Nocardia</taxon>
    </lineage>
</organism>
<dbReference type="CDD" id="cd06170">
    <property type="entry name" value="LuxR_C_like"/>
    <property type="match status" value="1"/>
</dbReference>
<protein>
    <submittedName>
        <fullName evidence="4">LuxR family transcriptional regulator</fullName>
    </submittedName>
</protein>
<evidence type="ECO:0000313" key="4">
    <source>
        <dbReference type="EMBL" id="MBU3062245.1"/>
    </source>
</evidence>
<dbReference type="InterPro" id="IPR027417">
    <property type="entry name" value="P-loop_NTPase"/>
</dbReference>
<feature type="domain" description="HTH luxR-type" evidence="3">
    <location>
        <begin position="858"/>
        <end position="921"/>
    </location>
</feature>
<dbReference type="SUPFAM" id="SSF52540">
    <property type="entry name" value="P-loop containing nucleoside triphosphate hydrolases"/>
    <property type="match status" value="1"/>
</dbReference>
<keyword evidence="2" id="KW-0067">ATP-binding</keyword>
<keyword evidence="5" id="KW-1185">Reference proteome</keyword>
<dbReference type="Gene3D" id="3.40.50.300">
    <property type="entry name" value="P-loop containing nucleotide triphosphate hydrolases"/>
    <property type="match status" value="1"/>
</dbReference>
<evidence type="ECO:0000259" key="3">
    <source>
        <dbReference type="PROSITE" id="PS50043"/>
    </source>
</evidence>
<keyword evidence="1" id="KW-0547">Nucleotide-binding</keyword>
<reference evidence="4 5" key="1">
    <citation type="submission" date="2021-06" db="EMBL/GenBank/DDBJ databases">
        <title>Actinomycetes sequencing.</title>
        <authorList>
            <person name="Shan Q."/>
        </authorList>
    </citation>
    <scope>NUCLEOTIDE SEQUENCE [LARGE SCALE GENOMIC DNA]</scope>
    <source>
        <strain evidence="4 5">NEAU-G5</strain>
    </source>
</reference>
<comment type="caution">
    <text evidence="4">The sequence shown here is derived from an EMBL/GenBank/DDBJ whole genome shotgun (WGS) entry which is preliminary data.</text>
</comment>
<dbReference type="SUPFAM" id="SSF46894">
    <property type="entry name" value="C-terminal effector domain of the bipartite response regulators"/>
    <property type="match status" value="1"/>
</dbReference>
<dbReference type="Gene3D" id="1.10.10.10">
    <property type="entry name" value="Winged helix-like DNA-binding domain superfamily/Winged helix DNA-binding domain"/>
    <property type="match status" value="1"/>
</dbReference>
<evidence type="ECO:0000313" key="5">
    <source>
        <dbReference type="Proteomes" id="UP000733379"/>
    </source>
</evidence>
<dbReference type="PROSITE" id="PS50043">
    <property type="entry name" value="HTH_LUXR_2"/>
    <property type="match status" value="1"/>
</dbReference>
<evidence type="ECO:0000256" key="1">
    <source>
        <dbReference type="ARBA" id="ARBA00022741"/>
    </source>
</evidence>
<dbReference type="InterPro" id="IPR036388">
    <property type="entry name" value="WH-like_DNA-bd_sf"/>
</dbReference>
<dbReference type="Pfam" id="PF00196">
    <property type="entry name" value="GerE"/>
    <property type="match status" value="1"/>
</dbReference>
<dbReference type="InterPro" id="IPR041664">
    <property type="entry name" value="AAA_16"/>
</dbReference>
<dbReference type="InterPro" id="IPR016032">
    <property type="entry name" value="Sig_transdc_resp-reg_C-effctor"/>
</dbReference>
<proteinExistence type="predicted"/>
<dbReference type="InterPro" id="IPR000792">
    <property type="entry name" value="Tscrpt_reg_LuxR_C"/>
</dbReference>
<sequence>MLQGRETELSVVTGLIERARNGASGTLVLRGEPGIGKTALLAEAVARADGFRVIRVTGVETEAELTFAGLHLLLRSGLDRLDALPQVQADALGSALGLTASAVPPDRFLIGLAVLSLLSELASEQPLLCVVDDAQWLDKSSADALLFAARRLDSEAIVALFATRTEGDFRADGLAELPLTGLTTSAAVSLLDDCDLPQQVRYRILAEAAGNPLALLELPRAVAADAAGLRGVDADPLPLTERLRRAFEGRLTVLPASARTALLIAAVEGAGDLEVILRAAAGCGASSDDLDAAREAGLVELSGGTLTFRHPLVRAAVHRAAALSARRAAHRAVAAALDGPEVADRRAWHLAAATEGQSEEVAAELERTAARAQERNGAAGVWYARAADLSADPTGRARRLTLAAEAMAQSGEPDQAVELAERALLLLDGTESAFADPAEADTLATRLAHVRATTDFLSGDPASAHRRMTDAAARVAATDPALAATLLIEAIHAAWYTGPDELADAVARLEELPLDPDQRPAALAKLLIRAVSPVIGRPAGEAAETDRALAAAVAAAQDDAADLSPVVIAGVALLLGRDRIAQRLAVDLAARLRRRGLIGSLPGTLFYAATAQLYGGRVTEARQTVAEAVDLASATGQQHWLAQFAEAQAMLAAIEGDETRVADLIATTRAHRSDMAWRAPWAIWAAGLVDLGSGRAESALNRLVELDGGRRGFHIPATRSTPDLMEAAVRVGHTEHAAEGLALLEKWATHTGQPWTAALVHRGRALLSTDDKAEYHFRTALTLSAPEDRPFEHARTQLLFGEWLRRAKRKAEARIHLTAARETFDRLGAVPWARRADNELTATGTSATRSGPADDRAVSPAAAVLTPQELQIVRLAAQGLSNKDIAAQLFLSPRTIGAHLYKAYPKLGILSRTELPQIPLH</sequence>
<dbReference type="RefSeq" id="WP_215917114.1">
    <property type="nucleotide sequence ID" value="NZ_JAHKNI010000003.1"/>
</dbReference>
<gene>
    <name evidence="4" type="ORF">KO481_12000</name>
</gene>
<dbReference type="PANTHER" id="PTHR16305">
    <property type="entry name" value="TESTICULAR SOLUBLE ADENYLYL CYCLASE"/>
    <property type="match status" value="1"/>
</dbReference>
<dbReference type="Proteomes" id="UP000733379">
    <property type="component" value="Unassembled WGS sequence"/>
</dbReference>
<name>A0ABS6AZ26_9NOCA</name>
<dbReference type="EMBL" id="JAHKNI010000003">
    <property type="protein sequence ID" value="MBU3062245.1"/>
    <property type="molecule type" value="Genomic_DNA"/>
</dbReference>